<keyword evidence="1" id="KW-0732">Signal</keyword>
<name>A0ABY5AKF1_9CYAN</name>
<evidence type="ECO:0000313" key="2">
    <source>
        <dbReference type="EMBL" id="USR89669.1"/>
    </source>
</evidence>
<dbReference type="Proteomes" id="UP001056708">
    <property type="component" value="Chromosome"/>
</dbReference>
<keyword evidence="3" id="KW-1185">Reference proteome</keyword>
<organism evidence="2 3">
    <name type="scientific">Phormidium yuhuli AB48</name>
    <dbReference type="NCBI Taxonomy" id="2940671"/>
    <lineage>
        <taxon>Bacteria</taxon>
        <taxon>Bacillati</taxon>
        <taxon>Cyanobacteriota</taxon>
        <taxon>Cyanophyceae</taxon>
        <taxon>Oscillatoriophycideae</taxon>
        <taxon>Oscillatoriales</taxon>
        <taxon>Oscillatoriaceae</taxon>
        <taxon>Phormidium</taxon>
        <taxon>Phormidium yuhuli</taxon>
    </lineage>
</organism>
<dbReference type="EMBL" id="CP098611">
    <property type="protein sequence ID" value="USR89669.1"/>
    <property type="molecule type" value="Genomic_DNA"/>
</dbReference>
<evidence type="ECO:0000256" key="1">
    <source>
        <dbReference type="SAM" id="SignalP"/>
    </source>
</evidence>
<dbReference type="RefSeq" id="WP_252660621.1">
    <property type="nucleotide sequence ID" value="NZ_CP098611.1"/>
</dbReference>
<reference evidence="2" key="1">
    <citation type="submission" date="2022-06" db="EMBL/GenBank/DDBJ databases">
        <title>Genome sequence of Phormidium yuhuli AB48 isolated from an industrial photobioreactor environment.</title>
        <authorList>
            <person name="Qiu Y."/>
            <person name="Noonan A.J.C."/>
            <person name="Dofher K."/>
            <person name="Koch M."/>
            <person name="Kieft B."/>
            <person name="Lin X."/>
            <person name="Ziels R.M."/>
            <person name="Hallam S.J."/>
        </authorList>
    </citation>
    <scope>NUCLEOTIDE SEQUENCE</scope>
    <source>
        <strain evidence="2">AB48</strain>
    </source>
</reference>
<feature type="chain" id="PRO_5046564997" evidence="1">
    <location>
        <begin position="30"/>
        <end position="163"/>
    </location>
</feature>
<accession>A0ABY5AKF1</accession>
<protein>
    <submittedName>
        <fullName evidence="2">Uncharacterized protein</fullName>
    </submittedName>
</protein>
<feature type="signal peptide" evidence="1">
    <location>
        <begin position="1"/>
        <end position="29"/>
    </location>
</feature>
<sequence length="163" mass="17915">MTVKASLRSWLVVLVIGFAVLAGPQQALAHTLEAHFQPQSESLEIQAIFSTGEFYDGADVVVHPPSEFEAEEIQGLTDEDGRFVFEPDYDLAGDWTIEVGEGNHWDLLIVPVADGRIGFDEITQLHPDLPHHHHHYASNQLLVAAIALGSCLASRLLGRKLTI</sequence>
<evidence type="ECO:0000313" key="3">
    <source>
        <dbReference type="Proteomes" id="UP001056708"/>
    </source>
</evidence>
<gene>
    <name evidence="2" type="ORF">NEA10_12350</name>
</gene>
<proteinExistence type="predicted"/>